<organism evidence="3 4">
    <name type="scientific">Micromonospora wenchangensis</name>
    <dbReference type="NCBI Taxonomy" id="1185415"/>
    <lineage>
        <taxon>Bacteria</taxon>
        <taxon>Bacillati</taxon>
        <taxon>Actinomycetota</taxon>
        <taxon>Actinomycetes</taxon>
        <taxon>Micromonosporales</taxon>
        <taxon>Micromonosporaceae</taxon>
        <taxon>Micromonospora</taxon>
    </lineage>
</organism>
<dbReference type="InterPro" id="IPR004942">
    <property type="entry name" value="Roadblock/LAMTOR2_dom"/>
</dbReference>
<dbReference type="AlphaFoldDB" id="A0A246RM62"/>
<reference evidence="3 4" key="1">
    <citation type="submission" date="2017-03" db="EMBL/GenBank/DDBJ databases">
        <title>Whole genome sequence of Micromonospora wenchangensis, isolated from mangrove soil.</title>
        <authorList>
            <person name="Yang H."/>
        </authorList>
    </citation>
    <scope>NUCLEOTIDE SEQUENCE [LARGE SCALE GENOMIC DNA]</scope>
    <source>
        <strain evidence="3 4">CCTCC AA 2012002</strain>
    </source>
</reference>
<proteinExistence type="predicted"/>
<dbReference type="RefSeq" id="WP_211291535.1">
    <property type="nucleotide sequence ID" value="NZ_CBDRBW010000009.1"/>
</dbReference>
<gene>
    <name evidence="3" type="ORF">B5D80_16805</name>
</gene>
<comment type="caution">
    <text evidence="3">The sequence shown here is derived from an EMBL/GenBank/DDBJ whole genome shotgun (WGS) entry which is preliminary data.</text>
</comment>
<protein>
    <submittedName>
        <fullName evidence="3">Dynein regulation protein LC7</fullName>
    </submittedName>
</protein>
<feature type="region of interest" description="Disordered" evidence="1">
    <location>
        <begin position="1"/>
        <end position="36"/>
    </location>
</feature>
<feature type="domain" description="Roadblock/LAMTOR2" evidence="2">
    <location>
        <begin position="45"/>
        <end position="134"/>
    </location>
</feature>
<evidence type="ECO:0000256" key="1">
    <source>
        <dbReference type="SAM" id="MobiDB-lite"/>
    </source>
</evidence>
<name>A0A246RM62_9ACTN</name>
<dbReference type="SMART" id="SM00960">
    <property type="entry name" value="Robl_LC7"/>
    <property type="match status" value="1"/>
</dbReference>
<dbReference type="Proteomes" id="UP000197174">
    <property type="component" value="Unassembled WGS sequence"/>
</dbReference>
<dbReference type="SUPFAM" id="SSF103196">
    <property type="entry name" value="Roadblock/LC7 domain"/>
    <property type="match status" value="1"/>
</dbReference>
<dbReference type="Gene3D" id="3.30.450.30">
    <property type="entry name" value="Dynein light chain 2a, cytoplasmic"/>
    <property type="match status" value="1"/>
</dbReference>
<dbReference type="Pfam" id="PF03259">
    <property type="entry name" value="Robl_LC7"/>
    <property type="match status" value="1"/>
</dbReference>
<evidence type="ECO:0000259" key="2">
    <source>
        <dbReference type="SMART" id="SM00960"/>
    </source>
</evidence>
<evidence type="ECO:0000313" key="4">
    <source>
        <dbReference type="Proteomes" id="UP000197174"/>
    </source>
</evidence>
<dbReference type="EMBL" id="MZMV01000026">
    <property type="protein sequence ID" value="OWV06025.1"/>
    <property type="molecule type" value="Genomic_DNA"/>
</dbReference>
<keyword evidence="4" id="KW-1185">Reference proteome</keyword>
<accession>A0A246RM62</accession>
<sequence>MTADKTETILPRRSARAARAATPPAARPLPPSLAGDRSLPYPAISRELAELRHEIPGVHGCVLGGVDGLLITHNLQNEVDPNDLAALAATTFGLGRQVGMRLGQGDFQQSTVRNQGGYLSVYAVSEQALLAVIGTDSVNVARLHLHAPGVAGRIAALLTRVPTEA</sequence>
<evidence type="ECO:0000313" key="3">
    <source>
        <dbReference type="EMBL" id="OWV06025.1"/>
    </source>
</evidence>